<name>A0A6J4LKT4_9ACTN</name>
<evidence type="ECO:0000313" key="4">
    <source>
        <dbReference type="EMBL" id="CAA9334868.1"/>
    </source>
</evidence>
<dbReference type="GO" id="GO:0004035">
    <property type="term" value="F:alkaline phosphatase activity"/>
    <property type="evidence" value="ECO:0007669"/>
    <property type="project" value="UniProtKB-EC"/>
</dbReference>
<dbReference type="PRINTS" id="PR00313">
    <property type="entry name" value="CABNDNGRPT"/>
</dbReference>
<comment type="subcellular location">
    <subcellularLocation>
        <location evidence="1">Secreted</location>
    </subcellularLocation>
</comment>
<dbReference type="InterPro" id="IPR001343">
    <property type="entry name" value="Hemolysn_Ca-bd"/>
</dbReference>
<evidence type="ECO:0000256" key="3">
    <source>
        <dbReference type="SAM" id="SignalP"/>
    </source>
</evidence>
<keyword evidence="2" id="KW-0964">Secreted</keyword>
<dbReference type="PANTHER" id="PTHR38340">
    <property type="entry name" value="S-LAYER PROTEIN"/>
    <property type="match status" value="1"/>
</dbReference>
<keyword evidence="4" id="KW-0378">Hydrolase</keyword>
<dbReference type="EMBL" id="CADCUF010000155">
    <property type="protein sequence ID" value="CAA9334868.1"/>
    <property type="molecule type" value="Genomic_DNA"/>
</dbReference>
<accession>A0A6J4LKT4</accession>
<proteinExistence type="predicted"/>
<evidence type="ECO:0000256" key="2">
    <source>
        <dbReference type="ARBA" id="ARBA00022525"/>
    </source>
</evidence>
<dbReference type="PANTHER" id="PTHR38340:SF1">
    <property type="entry name" value="S-LAYER PROTEIN"/>
    <property type="match status" value="1"/>
</dbReference>
<dbReference type="Pfam" id="PF00353">
    <property type="entry name" value="HemolysinCabind"/>
    <property type="match status" value="3"/>
</dbReference>
<protein>
    <submittedName>
        <fullName evidence="4">Alkaline phosphatase</fullName>
        <ecNumber evidence="4">3.1.3.1</ecNumber>
    </submittedName>
</protein>
<feature type="chain" id="PRO_5026949364" evidence="3">
    <location>
        <begin position="28"/>
        <end position="363"/>
    </location>
</feature>
<dbReference type="InterPro" id="IPR011049">
    <property type="entry name" value="Serralysin-like_metalloprot_C"/>
</dbReference>
<gene>
    <name evidence="4" type="ORF">AVDCRST_MAG24-993</name>
</gene>
<evidence type="ECO:0000256" key="1">
    <source>
        <dbReference type="ARBA" id="ARBA00004613"/>
    </source>
</evidence>
<dbReference type="EC" id="3.1.3.1" evidence="4"/>
<dbReference type="PROSITE" id="PS00330">
    <property type="entry name" value="HEMOLYSIN_CALCIUM"/>
    <property type="match status" value="3"/>
</dbReference>
<dbReference type="Gene3D" id="2.160.20.160">
    <property type="match status" value="1"/>
</dbReference>
<dbReference type="InterPro" id="IPR018511">
    <property type="entry name" value="Hemolysin-typ_Ca-bd_CS"/>
</dbReference>
<dbReference type="InterPro" id="IPR050557">
    <property type="entry name" value="RTX_toxin/Mannuronan_C5-epim"/>
</dbReference>
<reference evidence="4" key="1">
    <citation type="submission" date="2020-02" db="EMBL/GenBank/DDBJ databases">
        <authorList>
            <person name="Meier V. D."/>
        </authorList>
    </citation>
    <scope>NUCLEOTIDE SEQUENCE</scope>
    <source>
        <strain evidence="4">AVDCRST_MAG24</strain>
    </source>
</reference>
<feature type="signal peptide" evidence="3">
    <location>
        <begin position="1"/>
        <end position="27"/>
    </location>
</feature>
<sequence length="363" mass="36381">MRSSTRAPAAVALSAAALLAVAPAAWAATVVGTPGDDVLTGTELADSISGGGGADELFGLGGRDRLFGQAGVDVLDGGDGADSLNGGDGADVLKGGAGSDVTTLGPGDTAWAGDDRDYFRIGTAGDWLVHGGPGDDYLDVQVGGLHTVYGDDGDDVLDIGTMGAAASRAFGGGGADQVLAAPDDYELPLMPVALLSGGAGNDALWGFATTLDGGGGNDEITSAERTGEPRVSTIRCGAGVDSLTMHKQPTGPLDTFGADCENVGTRIWAYGDADQTLVGTVHADDMSTGDGDDTVSAGAGNDVVDTSWGSDTVDLGAGDDSFANWSTHAYNVDVDRVDCGPGNDYAAVYRSDIVVSCETVNYR</sequence>
<dbReference type="GO" id="GO:0005509">
    <property type="term" value="F:calcium ion binding"/>
    <property type="evidence" value="ECO:0007669"/>
    <property type="project" value="InterPro"/>
</dbReference>
<organism evidence="4">
    <name type="scientific">uncultured Nocardioidaceae bacterium</name>
    <dbReference type="NCBI Taxonomy" id="253824"/>
    <lineage>
        <taxon>Bacteria</taxon>
        <taxon>Bacillati</taxon>
        <taxon>Actinomycetota</taxon>
        <taxon>Actinomycetes</taxon>
        <taxon>Propionibacteriales</taxon>
        <taxon>Nocardioidaceae</taxon>
        <taxon>environmental samples</taxon>
    </lineage>
</organism>
<dbReference type="AlphaFoldDB" id="A0A6J4LKT4"/>
<keyword evidence="3" id="KW-0732">Signal</keyword>
<dbReference type="SUPFAM" id="SSF51120">
    <property type="entry name" value="beta-Roll"/>
    <property type="match status" value="2"/>
</dbReference>
<dbReference type="GO" id="GO:0005576">
    <property type="term" value="C:extracellular region"/>
    <property type="evidence" value="ECO:0007669"/>
    <property type="project" value="UniProtKB-SubCell"/>
</dbReference>
<dbReference type="Gene3D" id="2.150.10.10">
    <property type="entry name" value="Serralysin-like metalloprotease, C-terminal"/>
    <property type="match status" value="2"/>
</dbReference>